<reference evidence="1 2" key="1">
    <citation type="submission" date="2018-05" db="EMBL/GenBank/DDBJ databases">
        <title>Streptomyces venezuelae.</title>
        <authorList>
            <person name="Kim W."/>
            <person name="Lee N."/>
            <person name="Cho B.-K."/>
        </authorList>
    </citation>
    <scope>NUCLEOTIDE SEQUENCE [LARGE SCALE GENOMIC DNA]</scope>
    <source>
        <strain evidence="1 2">ATCC 15068</strain>
    </source>
</reference>
<evidence type="ECO:0000313" key="1">
    <source>
        <dbReference type="EMBL" id="QES17815.1"/>
    </source>
</evidence>
<proteinExistence type="predicted"/>
<protein>
    <submittedName>
        <fullName evidence="1">Uncharacterized protein</fullName>
    </submittedName>
</protein>
<dbReference type="EMBL" id="CP029194">
    <property type="protein sequence ID" value="QES17815.1"/>
    <property type="molecule type" value="Genomic_DNA"/>
</dbReference>
<gene>
    <name evidence="1" type="ORF">DEJ46_00810</name>
</gene>
<evidence type="ECO:0000313" key="2">
    <source>
        <dbReference type="Proteomes" id="UP000324106"/>
    </source>
</evidence>
<sequence length="139" mass="14206">MAALKPVVQRVVPRPVVTQLAKHAGAEVIATAGPRSTVAVLRQGADQVIDYTAGPVGASLDGRVDTVLNLVPLSAPDATALAPLVRPGGRIIPIATPIEPPSDAGVSAMHMVAHNDVAQLAAHNLSETGRTRGKVVIIP</sequence>
<name>A0A5P2AIB9_STRVZ</name>
<dbReference type="OrthoDB" id="9801186at2"/>
<dbReference type="InterPro" id="IPR036291">
    <property type="entry name" value="NAD(P)-bd_dom_sf"/>
</dbReference>
<dbReference type="Gene3D" id="3.40.50.720">
    <property type="entry name" value="NAD(P)-binding Rossmann-like Domain"/>
    <property type="match status" value="1"/>
</dbReference>
<dbReference type="SUPFAM" id="SSF51735">
    <property type="entry name" value="NAD(P)-binding Rossmann-fold domains"/>
    <property type="match status" value="1"/>
</dbReference>
<organism evidence="1 2">
    <name type="scientific">Streptomyces venezuelae</name>
    <dbReference type="NCBI Taxonomy" id="54571"/>
    <lineage>
        <taxon>Bacteria</taxon>
        <taxon>Bacillati</taxon>
        <taxon>Actinomycetota</taxon>
        <taxon>Actinomycetes</taxon>
        <taxon>Kitasatosporales</taxon>
        <taxon>Streptomycetaceae</taxon>
        <taxon>Streptomyces</taxon>
    </lineage>
</organism>
<accession>A0A5P2AIB9</accession>
<dbReference type="Pfam" id="PF13602">
    <property type="entry name" value="ADH_zinc_N_2"/>
    <property type="match status" value="1"/>
</dbReference>
<dbReference type="Proteomes" id="UP000324106">
    <property type="component" value="Chromosome"/>
</dbReference>
<dbReference type="AlphaFoldDB" id="A0A5P2AIB9"/>